<accession>F2QWR4</accession>
<dbReference type="PANTHER" id="PTHR12106:SF27">
    <property type="entry name" value="SORTILIN-RELATED RECEPTOR"/>
    <property type="match status" value="1"/>
</dbReference>
<gene>
    <name evidence="4" type="ordered locus">PP7435_Chr3-0890</name>
</gene>
<dbReference type="HOGENOM" id="CLU_994376_0_0_1"/>
<dbReference type="InterPro" id="IPR015943">
    <property type="entry name" value="WD40/YVTN_repeat-like_dom_sf"/>
</dbReference>
<keyword evidence="2" id="KW-1133">Transmembrane helix</keyword>
<protein>
    <submittedName>
        <fullName evidence="4">Putative receptor for multiple vacuolar hydrolases</fullName>
    </submittedName>
</protein>
<evidence type="ECO:0000256" key="1">
    <source>
        <dbReference type="ARBA" id="ARBA00022737"/>
    </source>
</evidence>
<dbReference type="InterPro" id="IPR050310">
    <property type="entry name" value="VPS10-sortilin"/>
</dbReference>
<evidence type="ECO:0000256" key="2">
    <source>
        <dbReference type="SAM" id="Phobius"/>
    </source>
</evidence>
<dbReference type="GO" id="GO:0006623">
    <property type="term" value="P:protein targeting to vacuole"/>
    <property type="evidence" value="ECO:0007669"/>
    <property type="project" value="TreeGrafter"/>
</dbReference>
<reference evidence="4 5" key="1">
    <citation type="journal article" date="2011" name="J. Biotechnol.">
        <title>High-quality genome sequence of Pichia pastoris CBS7435.</title>
        <authorList>
            <person name="Kuberl A."/>
            <person name="Schneider J."/>
            <person name="Thallinger G.G."/>
            <person name="Anderl I."/>
            <person name="Wibberg D."/>
            <person name="Hajek T."/>
            <person name="Jaenicke S."/>
            <person name="Brinkrolf K."/>
            <person name="Goesmann A."/>
            <person name="Szczepanowski R."/>
            <person name="Puhler A."/>
            <person name="Schwab H."/>
            <person name="Glieder A."/>
            <person name="Pichler H."/>
        </authorList>
    </citation>
    <scope>NUCLEOTIDE SEQUENCE [LARGE SCALE GENOMIC DNA]</scope>
    <source>
        <strain evidence="5">ATCC 76273 / CBS 7435 / CECT 11047 / NRRL Y-11430 / Wegner 21-1</strain>
    </source>
</reference>
<keyword evidence="1" id="KW-0677">Repeat</keyword>
<dbReference type="InterPro" id="IPR031778">
    <property type="entry name" value="Sortilin_N"/>
</dbReference>
<dbReference type="SUPFAM" id="SSF110296">
    <property type="entry name" value="Oligoxyloglucan reducing end-specific cellobiohydrolase"/>
    <property type="match status" value="1"/>
</dbReference>
<evidence type="ECO:0000313" key="5">
    <source>
        <dbReference type="Proteomes" id="UP000006853"/>
    </source>
</evidence>
<dbReference type="PANTHER" id="PTHR12106">
    <property type="entry name" value="SORTILIN RELATED"/>
    <property type="match status" value="1"/>
</dbReference>
<dbReference type="Proteomes" id="UP000006853">
    <property type="component" value="Chromosome 3"/>
</dbReference>
<dbReference type="GO" id="GO:0016787">
    <property type="term" value="F:hydrolase activity"/>
    <property type="evidence" value="ECO:0007669"/>
    <property type="project" value="UniProtKB-KW"/>
</dbReference>
<keyword evidence="4" id="KW-0675">Receptor</keyword>
<reference key="2">
    <citation type="submission" date="2011-04" db="EMBL/GenBank/DDBJ databases">
        <title>High-quality genome sequence of Pichia pastoris CBS 7435.</title>
        <authorList>
            <person name="Kueberl A."/>
            <person name="Schneider J."/>
            <person name="Thallinger G.G."/>
            <person name="Anderl I."/>
            <person name="Wibberg D."/>
            <person name="Hajek T."/>
            <person name="Jaenicke S."/>
            <person name="Brinkrolf K."/>
            <person name="Goesmann A."/>
            <person name="Szczepanowski R."/>
            <person name="Puehler A."/>
            <person name="Schwab H."/>
            <person name="Glieder A."/>
            <person name="Pichler H."/>
        </authorList>
    </citation>
    <scope>NUCLEOTIDE SEQUENCE</scope>
    <source>
        <strain>CBS 7435</strain>
    </source>
</reference>
<sequence>MTSLQTAVCTVSLSAVVLGYEFEGVLFLFILLINISLAVPMECKVLSASQRLDDSVVQNVYLEAGDDDALSAETILLRTQRNNVYVSYDGGIVFHQIELRDKGRIIDIIVNKHFPAYVYLITVDGYIYISSNGAVSFKRVKAPSKRSVDFALMKNPLSFHKYDPKKFIYAGMKGCHFWNNVADCRTVSFVSEDNGESFTSLLENTRFCFFAAKAIDSDPNIVFCEQSYANGETPPNPRLLVSSDYFKSDRREVLSNTLQPIETAHVLWHQLSLSIGRWPL</sequence>
<dbReference type="GO" id="GO:0005794">
    <property type="term" value="C:Golgi apparatus"/>
    <property type="evidence" value="ECO:0007669"/>
    <property type="project" value="TreeGrafter"/>
</dbReference>
<evidence type="ECO:0000259" key="3">
    <source>
        <dbReference type="Pfam" id="PF15902"/>
    </source>
</evidence>
<keyword evidence="2" id="KW-0472">Membrane</keyword>
<keyword evidence="4" id="KW-0378">Hydrolase</keyword>
<dbReference type="GO" id="GO:0005829">
    <property type="term" value="C:cytosol"/>
    <property type="evidence" value="ECO:0007669"/>
    <property type="project" value="GOC"/>
</dbReference>
<feature type="transmembrane region" description="Helical" evidence="2">
    <location>
        <begin position="24"/>
        <end position="41"/>
    </location>
</feature>
<organism evidence="4 5">
    <name type="scientific">Komagataella phaffii (strain ATCC 76273 / CBS 7435 / CECT 11047 / NRRL Y-11430 / Wegner 21-1)</name>
    <name type="common">Yeast</name>
    <name type="synonym">Pichia pastoris</name>
    <dbReference type="NCBI Taxonomy" id="981350"/>
    <lineage>
        <taxon>Eukaryota</taxon>
        <taxon>Fungi</taxon>
        <taxon>Dikarya</taxon>
        <taxon>Ascomycota</taxon>
        <taxon>Saccharomycotina</taxon>
        <taxon>Pichiomycetes</taxon>
        <taxon>Pichiales</taxon>
        <taxon>Pichiaceae</taxon>
        <taxon>Komagataella</taxon>
    </lineage>
</organism>
<proteinExistence type="predicted"/>
<dbReference type="EMBL" id="FR839630">
    <property type="protein sequence ID" value="CCA39842.1"/>
    <property type="molecule type" value="Genomic_DNA"/>
</dbReference>
<evidence type="ECO:0000313" key="4">
    <source>
        <dbReference type="EMBL" id="CCA39842.1"/>
    </source>
</evidence>
<dbReference type="GO" id="GO:0006895">
    <property type="term" value="P:Golgi to endosome transport"/>
    <property type="evidence" value="ECO:0007669"/>
    <property type="project" value="TreeGrafter"/>
</dbReference>
<name>F2QWR4_KOMPC</name>
<dbReference type="Gene3D" id="2.130.10.10">
    <property type="entry name" value="YVTN repeat-like/Quinoprotein amine dehydrogenase"/>
    <property type="match status" value="1"/>
</dbReference>
<dbReference type="GO" id="GO:0006896">
    <property type="term" value="P:Golgi to vacuole transport"/>
    <property type="evidence" value="ECO:0007669"/>
    <property type="project" value="TreeGrafter"/>
</dbReference>
<dbReference type="Pfam" id="PF15902">
    <property type="entry name" value="Sortilin-Vps10"/>
    <property type="match status" value="1"/>
</dbReference>
<dbReference type="GO" id="GO:0016020">
    <property type="term" value="C:membrane"/>
    <property type="evidence" value="ECO:0007669"/>
    <property type="project" value="TreeGrafter"/>
</dbReference>
<keyword evidence="5" id="KW-1185">Reference proteome</keyword>
<keyword evidence="2" id="KW-0812">Transmembrane</keyword>
<dbReference type="AlphaFoldDB" id="F2QWR4"/>
<feature type="domain" description="Sortilin N-terminal" evidence="3">
    <location>
        <begin position="82"/>
        <end position="251"/>
    </location>
</feature>
<reference evidence="4 5" key="3">
    <citation type="journal article" date="2016" name="FEMS Yeast Res.">
        <title>Curation of the genome annotation of Pichia pastoris (Komagataella phaffii) CBS7435 from gene level to protein function.</title>
        <authorList>
            <person name="Valli M."/>
            <person name="Tatto N.E."/>
            <person name="Peymann A."/>
            <person name="Gruber C."/>
            <person name="Landes N."/>
            <person name="Ekker H."/>
            <person name="Thallinger G.G."/>
            <person name="Mattanovich D."/>
            <person name="Gasser B."/>
            <person name="Graf A.B."/>
        </authorList>
    </citation>
    <scope>GENOME REANNOTATION</scope>
    <source>
        <strain evidence="4 5">ATCC 76273 / CBS 7435 / CECT 11047 / NRRL Y-11430 / Wegner 21-1</strain>
    </source>
</reference>